<proteinExistence type="predicted"/>
<sequence>MVMKRANKCLLVLGFPSLFLLISSCVPHVTSLSFDYNFSRPNVFAGADLKYWNDSAPALDRIDLTNSSRSWSTGRVAHGQPVSLWDDSTGKVASFTTNFTFFVKPVNSSSPASDGMAFFVGPYPSSMPKDAAGGFLALFNNRENGANTFPPTLGVEFDAVHNEWDPNGTNNHLGINVNDIRSKEYMPLPDGSFNGIMSASIKYDAKASMLSGISRLVDPPSEIAYTVSANIDLRADVGLPQNASVGFSAAIGDLVEQHQILSWSFETTLTHVTNPKTKHIGLIAGLVSAGIFVLVFLTIAAWFSYRQYRKRKGIHRLEALDAEISLGRDMDNVFEKGAGPRKFSYSELSRATKGFSDTEKLGEGGFGAVYRGLLHDHGLHHVAIKRVSKTSSQGRREYIAEVTIIGRLRHRNLVQLVGWCHNADELLLVYELMENGSLDTHLYNSTELLTWSARYKIIVGVGSALMYLHQEWEQCVVHRDIKPSNVMLDSSFNAKLGDFGLARLVDHSRSGYTTMLAGTKGYMDPGCVVTSRASTETDVYSFGVVLLEVVCGRKPVVPQLQDESKVVLIEWVRDLHGRGTLLDAADARLAGDFDAHEMERVLVVGLWCVHPDYGFRPSIRQAMSVLQVEAPLPELIPVPVYAPPRGGHGSSYTSSIASSSSTAGLSSTSDPTTNNRRSFATADATSRTRTIASTTSQDAGTTYEPVQSTYSS</sequence>
<protein>
    <submittedName>
        <fullName evidence="1">Uncharacterized protein</fullName>
    </submittedName>
</protein>
<keyword evidence="2" id="KW-1185">Reference proteome</keyword>
<name>A0ACD5Y2V9_AVESA</name>
<dbReference type="EnsemblPlants" id="AVESA.00010b.r2.5CG0893670.1">
    <property type="protein sequence ID" value="AVESA.00010b.r2.5CG0893670.1.CDS"/>
    <property type="gene ID" value="AVESA.00010b.r2.5CG0893670"/>
</dbReference>
<evidence type="ECO:0000313" key="2">
    <source>
        <dbReference type="Proteomes" id="UP001732700"/>
    </source>
</evidence>
<organism evidence="1 2">
    <name type="scientific">Avena sativa</name>
    <name type="common">Oat</name>
    <dbReference type="NCBI Taxonomy" id="4498"/>
    <lineage>
        <taxon>Eukaryota</taxon>
        <taxon>Viridiplantae</taxon>
        <taxon>Streptophyta</taxon>
        <taxon>Embryophyta</taxon>
        <taxon>Tracheophyta</taxon>
        <taxon>Spermatophyta</taxon>
        <taxon>Magnoliopsida</taxon>
        <taxon>Liliopsida</taxon>
        <taxon>Poales</taxon>
        <taxon>Poaceae</taxon>
        <taxon>BOP clade</taxon>
        <taxon>Pooideae</taxon>
        <taxon>Poodae</taxon>
        <taxon>Poeae</taxon>
        <taxon>Poeae Chloroplast Group 1 (Aveneae type)</taxon>
        <taxon>Aveninae</taxon>
        <taxon>Avena</taxon>
    </lineage>
</organism>
<evidence type="ECO:0000313" key="1">
    <source>
        <dbReference type="EnsemblPlants" id="AVESA.00010b.r2.5CG0893670.1.CDS"/>
    </source>
</evidence>
<accession>A0ACD5Y2V9</accession>
<reference evidence="1" key="1">
    <citation type="submission" date="2021-05" db="EMBL/GenBank/DDBJ databases">
        <authorList>
            <person name="Scholz U."/>
            <person name="Mascher M."/>
            <person name="Fiebig A."/>
        </authorList>
    </citation>
    <scope>NUCLEOTIDE SEQUENCE [LARGE SCALE GENOMIC DNA]</scope>
</reference>
<reference evidence="1" key="2">
    <citation type="submission" date="2025-09" db="UniProtKB">
        <authorList>
            <consortium name="EnsemblPlants"/>
        </authorList>
    </citation>
    <scope>IDENTIFICATION</scope>
</reference>
<dbReference type="Proteomes" id="UP001732700">
    <property type="component" value="Chromosome 5C"/>
</dbReference>